<reference evidence="1 2" key="1">
    <citation type="submission" date="2014-04" db="EMBL/GenBank/DDBJ databases">
        <authorList>
            <consortium name="DOE Joint Genome Institute"/>
            <person name="Kuo A."/>
            <person name="Ruytinx J."/>
            <person name="Rineau F."/>
            <person name="Colpaert J."/>
            <person name="Kohler A."/>
            <person name="Nagy L.G."/>
            <person name="Floudas D."/>
            <person name="Copeland A."/>
            <person name="Barry K.W."/>
            <person name="Cichocki N."/>
            <person name="Veneault-Fourrey C."/>
            <person name="LaButti K."/>
            <person name="Lindquist E.A."/>
            <person name="Lipzen A."/>
            <person name="Lundell T."/>
            <person name="Morin E."/>
            <person name="Murat C."/>
            <person name="Sun H."/>
            <person name="Tunlid A."/>
            <person name="Henrissat B."/>
            <person name="Grigoriev I.V."/>
            <person name="Hibbett D.S."/>
            <person name="Martin F."/>
            <person name="Nordberg H.P."/>
            <person name="Cantor M.N."/>
            <person name="Hua S.X."/>
        </authorList>
    </citation>
    <scope>NUCLEOTIDE SEQUENCE [LARGE SCALE GENOMIC DNA]</scope>
    <source>
        <strain evidence="1 2">UH-Slu-Lm8-n1</strain>
    </source>
</reference>
<dbReference type="OrthoDB" id="10504841at2759"/>
<dbReference type="Proteomes" id="UP000054485">
    <property type="component" value="Unassembled WGS sequence"/>
</dbReference>
<gene>
    <name evidence="1" type="ORF">CY34DRAFT_463708</name>
</gene>
<evidence type="ECO:0000313" key="1">
    <source>
        <dbReference type="EMBL" id="KIK46018.1"/>
    </source>
</evidence>
<evidence type="ECO:0000313" key="2">
    <source>
        <dbReference type="Proteomes" id="UP000054485"/>
    </source>
</evidence>
<dbReference type="EMBL" id="KN835164">
    <property type="protein sequence ID" value="KIK46018.1"/>
    <property type="molecule type" value="Genomic_DNA"/>
</dbReference>
<dbReference type="InParanoid" id="A0A0D0BSP9"/>
<accession>A0A0D0BSP9</accession>
<reference evidence="2" key="2">
    <citation type="submission" date="2015-01" db="EMBL/GenBank/DDBJ databases">
        <title>Evolutionary Origins and Diversification of the Mycorrhizal Mutualists.</title>
        <authorList>
            <consortium name="DOE Joint Genome Institute"/>
            <consortium name="Mycorrhizal Genomics Consortium"/>
            <person name="Kohler A."/>
            <person name="Kuo A."/>
            <person name="Nagy L.G."/>
            <person name="Floudas D."/>
            <person name="Copeland A."/>
            <person name="Barry K.W."/>
            <person name="Cichocki N."/>
            <person name="Veneault-Fourrey C."/>
            <person name="LaButti K."/>
            <person name="Lindquist E.A."/>
            <person name="Lipzen A."/>
            <person name="Lundell T."/>
            <person name="Morin E."/>
            <person name="Murat C."/>
            <person name="Riley R."/>
            <person name="Ohm R."/>
            <person name="Sun H."/>
            <person name="Tunlid A."/>
            <person name="Henrissat B."/>
            <person name="Grigoriev I.V."/>
            <person name="Hibbett D.S."/>
            <person name="Martin F."/>
        </authorList>
    </citation>
    <scope>NUCLEOTIDE SEQUENCE [LARGE SCALE GENOMIC DNA]</scope>
    <source>
        <strain evidence="2">UH-Slu-Lm8-n1</strain>
    </source>
</reference>
<proteinExistence type="predicted"/>
<dbReference type="HOGENOM" id="CLU_2265505_0_0_1"/>
<sequence length="103" mass="11567">MGNQVSQRAYTNKRECSIISFSSALSRSGLSPTLLIKLKSRHYLIIPHAHLSRHRTRMPEFLSLYPLTLSAPRMSLVGPRNMTCKTLGNIITNYAFCFASASH</sequence>
<name>A0A0D0BSP9_9AGAM</name>
<keyword evidence="2" id="KW-1185">Reference proteome</keyword>
<protein>
    <submittedName>
        <fullName evidence="1">Uncharacterized protein</fullName>
    </submittedName>
</protein>
<organism evidence="1 2">
    <name type="scientific">Suillus luteus UH-Slu-Lm8-n1</name>
    <dbReference type="NCBI Taxonomy" id="930992"/>
    <lineage>
        <taxon>Eukaryota</taxon>
        <taxon>Fungi</taxon>
        <taxon>Dikarya</taxon>
        <taxon>Basidiomycota</taxon>
        <taxon>Agaricomycotina</taxon>
        <taxon>Agaricomycetes</taxon>
        <taxon>Agaricomycetidae</taxon>
        <taxon>Boletales</taxon>
        <taxon>Suillineae</taxon>
        <taxon>Suillaceae</taxon>
        <taxon>Suillus</taxon>
    </lineage>
</organism>
<dbReference type="AlphaFoldDB" id="A0A0D0BSP9"/>